<comment type="caution">
    <text evidence="1">The sequence shown here is derived from an EMBL/GenBank/DDBJ whole genome shotgun (WGS) entry which is preliminary data.</text>
</comment>
<dbReference type="EMBL" id="JAAAUQ010000022">
    <property type="protein sequence ID" value="KAF9156510.1"/>
    <property type="molecule type" value="Genomic_DNA"/>
</dbReference>
<dbReference type="AlphaFoldDB" id="A0A9P5SA86"/>
<dbReference type="Proteomes" id="UP000748756">
    <property type="component" value="Unassembled WGS sequence"/>
</dbReference>
<name>A0A9P5SA86_9FUNG</name>
<organism evidence="1 2">
    <name type="scientific">Linnemannia schmuckeri</name>
    <dbReference type="NCBI Taxonomy" id="64567"/>
    <lineage>
        <taxon>Eukaryota</taxon>
        <taxon>Fungi</taxon>
        <taxon>Fungi incertae sedis</taxon>
        <taxon>Mucoromycota</taxon>
        <taxon>Mortierellomycotina</taxon>
        <taxon>Mortierellomycetes</taxon>
        <taxon>Mortierellales</taxon>
        <taxon>Mortierellaceae</taxon>
        <taxon>Linnemannia</taxon>
    </lineage>
</organism>
<evidence type="ECO:0000313" key="1">
    <source>
        <dbReference type="EMBL" id="KAF9156510.1"/>
    </source>
</evidence>
<gene>
    <name evidence="1" type="ORF">BG015_004722</name>
</gene>
<reference evidence="1" key="1">
    <citation type="journal article" date="2020" name="Fungal Divers.">
        <title>Resolving the Mortierellaceae phylogeny through synthesis of multi-gene phylogenetics and phylogenomics.</title>
        <authorList>
            <person name="Vandepol N."/>
            <person name="Liber J."/>
            <person name="Desiro A."/>
            <person name="Na H."/>
            <person name="Kennedy M."/>
            <person name="Barry K."/>
            <person name="Grigoriev I.V."/>
            <person name="Miller A.N."/>
            <person name="O'Donnell K."/>
            <person name="Stajich J.E."/>
            <person name="Bonito G."/>
        </authorList>
    </citation>
    <scope>NUCLEOTIDE SEQUENCE</scope>
    <source>
        <strain evidence="1">NRRL 6426</strain>
    </source>
</reference>
<proteinExistence type="predicted"/>
<accession>A0A9P5SA86</accession>
<sequence>MQDTIILANCIYDIMPNTFDSFNAALGDYKEQRYHLVKAQFTSSHFMAKLHERILHHFIFNWLLKWTQPEQIVKDSVYRPQVNFTLQGPQPESLPSTPQKPSRRIQKELEAKKASGATTVVCSACSITLMRKHLCGQLSSPDGLMLILE</sequence>
<evidence type="ECO:0000313" key="2">
    <source>
        <dbReference type="Proteomes" id="UP000748756"/>
    </source>
</evidence>
<dbReference type="OrthoDB" id="2412192at2759"/>
<keyword evidence="2" id="KW-1185">Reference proteome</keyword>
<protein>
    <submittedName>
        <fullName evidence="1">Uncharacterized protein</fullName>
    </submittedName>
</protein>